<gene>
    <name evidence="3" type="ORF">VOF76_28085</name>
</gene>
<evidence type="ECO:0000256" key="1">
    <source>
        <dbReference type="SAM" id="Phobius"/>
    </source>
</evidence>
<evidence type="ECO:0000259" key="2">
    <source>
        <dbReference type="PROSITE" id="PS50885"/>
    </source>
</evidence>
<dbReference type="CDD" id="cd06225">
    <property type="entry name" value="HAMP"/>
    <property type="match status" value="1"/>
</dbReference>
<dbReference type="EMBL" id="JAYMCU010000525">
    <property type="protein sequence ID" value="MEC3939954.1"/>
    <property type="molecule type" value="Genomic_DNA"/>
</dbReference>
<name>A0ABU6IED4_9ENTR</name>
<keyword evidence="1" id="KW-0812">Transmembrane</keyword>
<keyword evidence="1" id="KW-1133">Transmembrane helix</keyword>
<keyword evidence="4" id="KW-1185">Reference proteome</keyword>
<proteinExistence type="predicted"/>
<evidence type="ECO:0000313" key="3">
    <source>
        <dbReference type="EMBL" id="MEC3939954.1"/>
    </source>
</evidence>
<dbReference type="InterPro" id="IPR003660">
    <property type="entry name" value="HAMP_dom"/>
</dbReference>
<dbReference type="RefSeq" id="WP_326293588.1">
    <property type="nucleotide sequence ID" value="NZ_JAYMCU010000525.1"/>
</dbReference>
<dbReference type="Gene3D" id="1.20.120.30">
    <property type="entry name" value="Aspartate receptor, ligand-binding domain"/>
    <property type="match status" value="1"/>
</dbReference>
<comment type="caution">
    <text evidence="3">The sequence shown here is derived from an EMBL/GenBank/DDBJ whole genome shotgun (WGS) entry which is preliminary data.</text>
</comment>
<feature type="domain" description="HAMP" evidence="2">
    <location>
        <begin position="56"/>
        <end position="96"/>
    </location>
</feature>
<dbReference type="Proteomes" id="UP001357437">
    <property type="component" value="Unassembled WGS sequence"/>
</dbReference>
<accession>A0ABU6IED4</accession>
<dbReference type="Pfam" id="PF00672">
    <property type="entry name" value="HAMP"/>
    <property type="match status" value="1"/>
</dbReference>
<sequence length="97" mass="10877">DGFEKQYVNYLQQNDHLYQTAVDDSNSSYSQAIWILLSVLILVLVVIVAVWGGIRHALIVPLNRLTDSIRHIASGDLVKRIEVEGSNEMGQLADTLR</sequence>
<organism evidence="3 4">
    <name type="scientific">Leclercia adecarboxylata</name>
    <dbReference type="NCBI Taxonomy" id="83655"/>
    <lineage>
        <taxon>Bacteria</taxon>
        <taxon>Pseudomonadati</taxon>
        <taxon>Pseudomonadota</taxon>
        <taxon>Gammaproteobacteria</taxon>
        <taxon>Enterobacterales</taxon>
        <taxon>Enterobacteriaceae</taxon>
        <taxon>Leclercia</taxon>
    </lineage>
</organism>
<dbReference type="SUPFAM" id="SSF158472">
    <property type="entry name" value="HAMP domain-like"/>
    <property type="match status" value="1"/>
</dbReference>
<dbReference type="Gene3D" id="1.10.8.500">
    <property type="entry name" value="HAMP domain in histidine kinase"/>
    <property type="match status" value="1"/>
</dbReference>
<protein>
    <submittedName>
        <fullName evidence="3">HAMP domain-containing protein</fullName>
    </submittedName>
</protein>
<feature type="transmembrane region" description="Helical" evidence="1">
    <location>
        <begin position="32"/>
        <end position="54"/>
    </location>
</feature>
<evidence type="ECO:0000313" key="4">
    <source>
        <dbReference type="Proteomes" id="UP001357437"/>
    </source>
</evidence>
<reference evidence="3 4" key="1">
    <citation type="submission" date="2024-01" db="EMBL/GenBank/DDBJ databases">
        <title>Comparative Genomics of Leclercia adecarboxylata Strains Isolated from Several Sources.</title>
        <authorList>
            <person name="Yescas-Zazueta V."/>
            <person name="Balbuena-Alonso M.G."/>
            <person name="Valencia D."/>
            <person name="Mendez-Pfeiffer P.A."/>
            <person name="Ballesteros-Monrreal M.G."/>
            <person name="Rocha-Gracia R.D.C."/>
            <person name="Barrios-Villa E."/>
        </authorList>
    </citation>
    <scope>NUCLEOTIDE SEQUENCE [LARGE SCALE GENOMIC DNA]</scope>
    <source>
        <strain evidence="3 4">33MEM</strain>
    </source>
</reference>
<feature type="non-terminal residue" evidence="3">
    <location>
        <position position="97"/>
    </location>
</feature>
<feature type="non-terminal residue" evidence="3">
    <location>
        <position position="1"/>
    </location>
</feature>
<dbReference type="PROSITE" id="PS50885">
    <property type="entry name" value="HAMP"/>
    <property type="match status" value="1"/>
</dbReference>
<keyword evidence="1" id="KW-0472">Membrane</keyword>